<reference evidence="2" key="1">
    <citation type="journal article" date="2019" name="Nat. Commun.">
        <title>Genome-wide association mapping of date palm fruit traits.</title>
        <authorList>
            <person name="Hazzouri K.M."/>
            <person name="Gros-Balthazard M."/>
            <person name="Flowers J.M."/>
            <person name="Copetti D."/>
            <person name="Lemansour A."/>
            <person name="Lebrun M."/>
            <person name="Masmoudi K."/>
            <person name="Ferrand S."/>
            <person name="Dhar M.I."/>
            <person name="Fresquez Z.A."/>
            <person name="Rosas U."/>
            <person name="Zhang J."/>
            <person name="Talag J."/>
            <person name="Lee S."/>
            <person name="Kudrna D."/>
            <person name="Powell R.F."/>
            <person name="Leitch I.J."/>
            <person name="Krueger R.R."/>
            <person name="Wing R.A."/>
            <person name="Amiri K.M.A."/>
            <person name="Purugganan M.D."/>
        </authorList>
    </citation>
    <scope>NUCLEOTIDE SEQUENCE [LARGE SCALE GENOMIC DNA]</scope>
    <source>
        <strain evidence="2">cv. Khalas</strain>
    </source>
</reference>
<dbReference type="PANTHER" id="PTHR47832:SF1">
    <property type="entry name" value="DNA PHOTOLYASE"/>
    <property type="match status" value="1"/>
</dbReference>
<dbReference type="SUPFAM" id="SSF53474">
    <property type="entry name" value="alpha/beta-Hydrolases"/>
    <property type="match status" value="1"/>
</dbReference>
<dbReference type="PROSITE" id="PS51645">
    <property type="entry name" value="PHR_CRY_ALPHA_BETA"/>
    <property type="match status" value="1"/>
</dbReference>
<accession>A0A8B8ZGQ8</accession>
<feature type="domain" description="Photolyase/cryptochrome alpha/beta" evidence="1">
    <location>
        <begin position="53"/>
        <end position="178"/>
    </location>
</feature>
<evidence type="ECO:0000259" key="1">
    <source>
        <dbReference type="PROSITE" id="PS51645"/>
    </source>
</evidence>
<dbReference type="Gene3D" id="3.40.50.1820">
    <property type="entry name" value="alpha/beta hydrolase"/>
    <property type="match status" value="1"/>
</dbReference>
<evidence type="ECO:0000313" key="3">
    <source>
        <dbReference type="RefSeq" id="XP_038970623.1"/>
    </source>
</evidence>
<dbReference type="Pfam" id="PF12697">
    <property type="entry name" value="Abhydrolase_6"/>
    <property type="match status" value="1"/>
</dbReference>
<dbReference type="InterPro" id="IPR006050">
    <property type="entry name" value="DNA_photolyase_N"/>
</dbReference>
<sequence>MAPAAFLHPHRIAPLLPPSPSPRRHRRILFPMSAVRATAEVRRREAAREARNGAAVVWFKRDLRADDHPGLVAAVSQHQTVVPLYVFDRRILSNFSDEMLKLLLLALEDLKQLLKDQGSDLFIAFGSAEDVILKLVNEVKASYIFAEEEVEYNLHSVMSLVQSSVSSEPFVWGNPEFVFWRTPFYNVGNLEELPASYHDFLKLQLSQTIPVAAPTLPILDMEVDRGALPIFDDVKKYLQGKPCQSDKCWISLKKVSAESILRKECISQAVMKSDPSESLKSNEGKNIISSTLNNVKSTKIAKSVFASVEGTQVRGGTNNVLNALAAYLRYLEGTARDDWQELHEKLRKAECRKGASFGALFGSALYLGTISRRRVYYEAIKYERERNAGYVSPFGYSAPTVAAAIDAVCSMEWYRLLALKCQKCNEGIYPIRIWSWKSYLIQYTVVGHEGPAVLFVHGFGAFLEHFRDNLSSIADGGHRVWAITLLGFGKSEKPNVIYTKLVWAELLRDFIIDVVGEPVHLVGNSIGGYFVSIVAGLWPALAKSLVLLNTAGSIVPSYSSIPLVEEGQTSGLAWLQARLLLLYLRSRAGNILKKCYPTNTERADDWLIGEMLRASYDPGVPIVLESILNINLSIPLNYLFDSFGGKILIIQGMRDPLSKSKLFLSMLREHCIRVTISELDAGHCPHDELPAEVNSILSEWMSTAESFTNTVEGAKSF</sequence>
<dbReference type="GeneID" id="120103895"/>
<dbReference type="InterPro" id="IPR000073">
    <property type="entry name" value="AB_hydrolase_1"/>
</dbReference>
<name>A0A8B8ZGQ8_PHODC</name>
<dbReference type="InterPro" id="IPR036155">
    <property type="entry name" value="Crypto/Photolyase_N_sf"/>
</dbReference>
<organism evidence="2 3">
    <name type="scientific">Phoenix dactylifera</name>
    <name type="common">Date palm</name>
    <dbReference type="NCBI Taxonomy" id="42345"/>
    <lineage>
        <taxon>Eukaryota</taxon>
        <taxon>Viridiplantae</taxon>
        <taxon>Streptophyta</taxon>
        <taxon>Embryophyta</taxon>
        <taxon>Tracheophyta</taxon>
        <taxon>Spermatophyta</taxon>
        <taxon>Magnoliopsida</taxon>
        <taxon>Liliopsida</taxon>
        <taxon>Arecaceae</taxon>
        <taxon>Coryphoideae</taxon>
        <taxon>Phoeniceae</taxon>
        <taxon>Phoenix</taxon>
    </lineage>
</organism>
<dbReference type="Pfam" id="PF00875">
    <property type="entry name" value="DNA_photolyase"/>
    <property type="match status" value="1"/>
</dbReference>
<dbReference type="Proteomes" id="UP000228380">
    <property type="component" value="Chromosome 17"/>
</dbReference>
<evidence type="ECO:0000313" key="2">
    <source>
        <dbReference type="Proteomes" id="UP000228380"/>
    </source>
</evidence>
<protein>
    <submittedName>
        <fullName evidence="3">Uncharacterized protein LOC120103895 isoform X1</fullName>
    </submittedName>
</protein>
<dbReference type="Gene3D" id="3.40.50.620">
    <property type="entry name" value="HUPs"/>
    <property type="match status" value="1"/>
</dbReference>
<dbReference type="InterPro" id="IPR014729">
    <property type="entry name" value="Rossmann-like_a/b/a_fold"/>
</dbReference>
<gene>
    <name evidence="3" type="primary">LOC120103895</name>
</gene>
<dbReference type="PANTHER" id="PTHR47832">
    <property type="entry name" value="DNA PHOTOLYASE"/>
    <property type="match status" value="1"/>
</dbReference>
<dbReference type="OrthoDB" id="408373at2759"/>
<dbReference type="RefSeq" id="XP_038970623.1">
    <property type="nucleotide sequence ID" value="XM_039114695.1"/>
</dbReference>
<dbReference type="AlphaFoldDB" id="A0A8B8ZGQ8"/>
<keyword evidence="2" id="KW-1185">Reference proteome</keyword>
<dbReference type="SUPFAM" id="SSF52425">
    <property type="entry name" value="Cryptochrome/photolyase, N-terminal domain"/>
    <property type="match status" value="1"/>
</dbReference>
<reference evidence="3" key="2">
    <citation type="submission" date="2025-08" db="UniProtKB">
        <authorList>
            <consortium name="RefSeq"/>
        </authorList>
    </citation>
    <scope>IDENTIFICATION</scope>
    <source>
        <tissue evidence="3">Young leaves</tissue>
    </source>
</reference>
<proteinExistence type="predicted"/>
<dbReference type="KEGG" id="pda:120103895"/>
<dbReference type="InterPro" id="IPR029058">
    <property type="entry name" value="AB_hydrolase_fold"/>
</dbReference>